<dbReference type="RefSeq" id="WP_101809945.1">
    <property type="nucleotide sequence ID" value="NZ_PKJO01000003.1"/>
</dbReference>
<evidence type="ECO:0000313" key="2">
    <source>
        <dbReference type="Proteomes" id="UP000234767"/>
    </source>
</evidence>
<dbReference type="PANTHER" id="PTHR35370">
    <property type="entry name" value="CYTOPLASMIC PROTEIN-RELATED-RELATED"/>
    <property type="match status" value="1"/>
</dbReference>
<dbReference type="Proteomes" id="UP000234767">
    <property type="component" value="Unassembled WGS sequence"/>
</dbReference>
<gene>
    <name evidence="1" type="primary">vasA</name>
    <name evidence="1" type="ORF">CYK00_03260</name>
</gene>
<evidence type="ECO:0000313" key="1">
    <source>
        <dbReference type="EMBL" id="PLA40611.1"/>
    </source>
</evidence>
<dbReference type="EMBL" id="PKJO01000003">
    <property type="protein sequence ID" value="PLA40611.1"/>
    <property type="molecule type" value="Genomic_DNA"/>
</dbReference>
<reference evidence="1 2" key="1">
    <citation type="submission" date="2017-12" db="EMBL/GenBank/DDBJ databases">
        <title>Phylogenetic diversity of female urinary microbiome.</title>
        <authorList>
            <person name="Thomas-White K."/>
            <person name="Wolfe A.J."/>
        </authorList>
    </citation>
    <scope>NUCLEOTIDE SEQUENCE [LARGE SCALE GENOMIC DNA]</scope>
    <source>
        <strain evidence="1 2">UMB0321</strain>
    </source>
</reference>
<dbReference type="AlphaFoldDB" id="A0A2I1XD95"/>
<dbReference type="PIRSF" id="PIRSF028304">
    <property type="entry name" value="UCP028304"/>
    <property type="match status" value="1"/>
</dbReference>
<proteinExistence type="predicted"/>
<sequence length="588" mass="67647">MSDPTLRYYEEEMRYLKEAGLEFSKAHPDRAAMLNLDRVGTRDPYIERLFEGFAFLTGRIRQKLDDDFPELTEGLVHMLWPHYLRMIPSLTVLELIPDNKKLQGGQVVKKGLSVQSEPININDRLTRCLYRTTADVALQPLSILHTLLDYDANGQSVIKLTFGIHRQIQKENLDFSKIRIYISADEPIAFALRHALLNQTARISLHHAELPSAGNIQFKAVGFAEDERLWEKVNNSFSGYQLLLEYFCFKQKFFFIDLVGIDAGAWSERINEFSVNVVLSKQYPSELRFPPDCLKLNCVPAINLFDMEAEPIRVDHKAFEYQVKPLLHEGMAVEVYSVEEVEAVNHETGKRYPYIPFSSFQHRGGLMKYDAPERYFHTKVKQGVSGRHETFIMLGGLLWDRKDILPTETLSLKVVGTNGALPRKSLRETQIQDDDIAEPNVKMVRNLTTPTLSCYPPTEDRFQWRILSHLSPNYLSLLNVDSLKGALSIYDWTEDELNKRRLNGIVDVKHETVQRIERGAVHRGIHITVTFDSTAFSGEAEIYLFGELLNEFFAMYADLNLFTRFSIVSLPSGKTYTWKDSKTTITRF</sequence>
<dbReference type="PANTHER" id="PTHR35370:SF4">
    <property type="entry name" value="TYPE VI SECRETION SYSTEM BASEPLATE SUBUNIT TSSF"/>
    <property type="match status" value="1"/>
</dbReference>
<organism evidence="1 2">
    <name type="scientific">Neisseria sicca</name>
    <dbReference type="NCBI Taxonomy" id="490"/>
    <lineage>
        <taxon>Bacteria</taxon>
        <taxon>Pseudomonadati</taxon>
        <taxon>Pseudomonadota</taxon>
        <taxon>Betaproteobacteria</taxon>
        <taxon>Neisseriales</taxon>
        <taxon>Neisseriaceae</taxon>
        <taxon>Neisseria</taxon>
    </lineage>
</organism>
<protein>
    <submittedName>
        <fullName evidence="1">Type VI secretion system baseplate subunit TssF</fullName>
    </submittedName>
</protein>
<comment type="caution">
    <text evidence="1">The sequence shown here is derived from an EMBL/GenBank/DDBJ whole genome shotgun (WGS) entry which is preliminary data.</text>
</comment>
<dbReference type="NCBIfam" id="TIGR03359">
    <property type="entry name" value="VI_chp_6"/>
    <property type="match status" value="1"/>
</dbReference>
<dbReference type="Pfam" id="PF05947">
    <property type="entry name" value="T6SS_TssF"/>
    <property type="match status" value="1"/>
</dbReference>
<dbReference type="InterPro" id="IPR010272">
    <property type="entry name" value="T6SS_TssF"/>
</dbReference>
<accession>A0A2I1XD95</accession>
<name>A0A2I1XD95_NEISI</name>